<feature type="transmembrane region" description="Helical" evidence="1">
    <location>
        <begin position="268"/>
        <end position="289"/>
    </location>
</feature>
<name>A7NGC2_ROSCS</name>
<dbReference type="GO" id="GO:0016740">
    <property type="term" value="F:transferase activity"/>
    <property type="evidence" value="ECO:0007669"/>
    <property type="project" value="UniProtKB-KW"/>
</dbReference>
<dbReference type="Proteomes" id="UP000000263">
    <property type="component" value="Chromosome"/>
</dbReference>
<dbReference type="Gene3D" id="3.90.550.10">
    <property type="entry name" value="Spore Coat Polysaccharide Biosynthesis Protein SpsA, Chain A"/>
    <property type="match status" value="1"/>
</dbReference>
<dbReference type="OrthoDB" id="9771846at2"/>
<gene>
    <name evidence="3" type="ordered locus">Rcas_0377</name>
</gene>
<dbReference type="STRING" id="383372.Rcas_0377"/>
<dbReference type="KEGG" id="rca:Rcas_0377"/>
<keyword evidence="4" id="KW-1185">Reference proteome</keyword>
<dbReference type="InterPro" id="IPR001173">
    <property type="entry name" value="Glyco_trans_2-like"/>
</dbReference>
<dbReference type="eggNOG" id="COG1216">
    <property type="taxonomic scope" value="Bacteria"/>
</dbReference>
<keyword evidence="1" id="KW-0472">Membrane</keyword>
<keyword evidence="1" id="KW-0812">Transmembrane</keyword>
<organism evidence="3 4">
    <name type="scientific">Roseiflexus castenholzii (strain DSM 13941 / HLO8)</name>
    <dbReference type="NCBI Taxonomy" id="383372"/>
    <lineage>
        <taxon>Bacteria</taxon>
        <taxon>Bacillati</taxon>
        <taxon>Chloroflexota</taxon>
        <taxon>Chloroflexia</taxon>
        <taxon>Chloroflexales</taxon>
        <taxon>Roseiflexineae</taxon>
        <taxon>Roseiflexaceae</taxon>
        <taxon>Roseiflexus</taxon>
    </lineage>
</organism>
<evidence type="ECO:0000259" key="2">
    <source>
        <dbReference type="Pfam" id="PF00535"/>
    </source>
</evidence>
<proteinExistence type="predicted"/>
<evidence type="ECO:0000313" key="3">
    <source>
        <dbReference type="EMBL" id="ABU56509.1"/>
    </source>
</evidence>
<dbReference type="PANTHER" id="PTHR43179:SF7">
    <property type="entry name" value="RHAMNOSYLTRANSFERASE WBBL"/>
    <property type="match status" value="1"/>
</dbReference>
<dbReference type="CDD" id="cd04186">
    <property type="entry name" value="GT_2_like_c"/>
    <property type="match status" value="1"/>
</dbReference>
<feature type="domain" description="Glycosyltransferase 2-like" evidence="2">
    <location>
        <begin position="4"/>
        <end position="160"/>
    </location>
</feature>
<dbReference type="PANTHER" id="PTHR43179">
    <property type="entry name" value="RHAMNOSYLTRANSFERASE WBBL"/>
    <property type="match status" value="1"/>
</dbReference>
<dbReference type="CAZy" id="GT2">
    <property type="family name" value="Glycosyltransferase Family 2"/>
</dbReference>
<dbReference type="HOGENOM" id="CLU_023845_0_5_0"/>
<keyword evidence="1" id="KW-1133">Transmembrane helix</keyword>
<accession>A7NGC2</accession>
<dbReference type="AlphaFoldDB" id="A7NGC2"/>
<reference evidence="3 4" key="1">
    <citation type="submission" date="2007-08" db="EMBL/GenBank/DDBJ databases">
        <title>Complete sequence of Roseiflexus castenholzii DSM 13941.</title>
        <authorList>
            <consortium name="US DOE Joint Genome Institute"/>
            <person name="Copeland A."/>
            <person name="Lucas S."/>
            <person name="Lapidus A."/>
            <person name="Barry K."/>
            <person name="Glavina del Rio T."/>
            <person name="Dalin E."/>
            <person name="Tice H."/>
            <person name="Pitluck S."/>
            <person name="Thompson L.S."/>
            <person name="Brettin T."/>
            <person name="Bruce D."/>
            <person name="Detter J.C."/>
            <person name="Han C."/>
            <person name="Tapia R."/>
            <person name="Schmutz J."/>
            <person name="Larimer F."/>
            <person name="Land M."/>
            <person name="Hauser L."/>
            <person name="Kyrpides N."/>
            <person name="Mikhailova N."/>
            <person name="Bryant D.A."/>
            <person name="Hanada S."/>
            <person name="Tsukatani Y."/>
            <person name="Richardson P."/>
        </authorList>
    </citation>
    <scope>NUCLEOTIDE SEQUENCE [LARGE SCALE GENOMIC DNA]</scope>
    <source>
        <strain evidence="4">DSM 13941 / HLO8</strain>
    </source>
</reference>
<dbReference type="InterPro" id="IPR029044">
    <property type="entry name" value="Nucleotide-diphossugar_trans"/>
</dbReference>
<dbReference type="EMBL" id="CP000804">
    <property type="protein sequence ID" value="ABU56509.1"/>
    <property type="molecule type" value="Genomic_DNA"/>
</dbReference>
<evidence type="ECO:0000313" key="4">
    <source>
        <dbReference type="Proteomes" id="UP000000263"/>
    </source>
</evidence>
<evidence type="ECO:0000256" key="1">
    <source>
        <dbReference type="SAM" id="Phobius"/>
    </source>
</evidence>
<keyword evidence="3" id="KW-0808">Transferase</keyword>
<sequence length="314" mass="36060">MLAIIIVSWNVRDLLERCITTVHASLAGSGIAYRITVVDNASTDRTFAMLRTRHPNVEVIDAGRNLGFAGGNNLALRRVLSRNGSRVRYVLLLNPDTEVIGDAIPTLVRYLEEHPDVVVVGPRLRYSDGTVQSSRRRFPTPGVLFWESTPLEWRWLNNPWVRRYRCMDTPDDREQTVDWLVGAALLVRRSAIDRVGLLDASFVMYSEELEWQQRLHACGRIVYLPAAEIMHHEGKSSTQVPTWRLMTFHRSRLRYARMRYGDHLATGLYIFLMAVYGAELFVEAGKWLLGHRRDLRRQRIGGYVAFLRGLGVRD</sequence>
<dbReference type="Pfam" id="PF00535">
    <property type="entry name" value="Glycos_transf_2"/>
    <property type="match status" value="1"/>
</dbReference>
<protein>
    <submittedName>
        <fullName evidence="3">Glycosyl transferase family 2</fullName>
    </submittedName>
</protein>
<dbReference type="SUPFAM" id="SSF53448">
    <property type="entry name" value="Nucleotide-diphospho-sugar transferases"/>
    <property type="match status" value="1"/>
</dbReference>